<organism evidence="10 11">
    <name type="scientific">Nocardiopsis kunsanensis</name>
    <dbReference type="NCBI Taxonomy" id="141693"/>
    <lineage>
        <taxon>Bacteria</taxon>
        <taxon>Bacillati</taxon>
        <taxon>Actinomycetota</taxon>
        <taxon>Actinomycetes</taxon>
        <taxon>Streptosporangiales</taxon>
        <taxon>Nocardiopsidaceae</taxon>
        <taxon>Nocardiopsis</taxon>
    </lineage>
</organism>
<evidence type="ECO:0000256" key="7">
    <source>
        <dbReference type="SAM" id="MobiDB-lite"/>
    </source>
</evidence>
<evidence type="ECO:0000256" key="1">
    <source>
        <dbReference type="ARBA" id="ARBA00001947"/>
    </source>
</evidence>
<evidence type="ECO:0000256" key="2">
    <source>
        <dbReference type="ARBA" id="ARBA00004141"/>
    </source>
</evidence>
<feature type="transmembrane region" description="Helical" evidence="8">
    <location>
        <begin position="283"/>
        <end position="303"/>
    </location>
</feature>
<feature type="transmembrane region" description="Helical" evidence="8">
    <location>
        <begin position="353"/>
        <end position="375"/>
    </location>
</feature>
<accession>A0A918XKN8</accession>
<evidence type="ECO:0000256" key="3">
    <source>
        <dbReference type="ARBA" id="ARBA00007931"/>
    </source>
</evidence>
<comment type="cofactor">
    <cofactor evidence="1">
        <name>Zn(2+)</name>
        <dbReference type="ChEBI" id="CHEBI:29105"/>
    </cofactor>
</comment>
<feature type="domain" description="Peptidase M50" evidence="9">
    <location>
        <begin position="197"/>
        <end position="277"/>
    </location>
</feature>
<keyword evidence="6 8" id="KW-0472">Membrane</keyword>
<feature type="transmembrane region" description="Helical" evidence="8">
    <location>
        <begin position="250"/>
        <end position="277"/>
    </location>
</feature>
<feature type="region of interest" description="Disordered" evidence="7">
    <location>
        <begin position="74"/>
        <end position="96"/>
    </location>
</feature>
<dbReference type="RefSeq" id="WP_193518547.1">
    <property type="nucleotide sequence ID" value="NZ_BMXL01000033.1"/>
</dbReference>
<feature type="transmembrane region" description="Helical" evidence="8">
    <location>
        <begin position="161"/>
        <end position="186"/>
    </location>
</feature>
<feature type="region of interest" description="Disordered" evidence="7">
    <location>
        <begin position="1"/>
        <end position="28"/>
    </location>
</feature>
<reference evidence="10 11" key="1">
    <citation type="journal article" date="2014" name="Int. J. Syst. Evol. Microbiol.">
        <title>Complete genome sequence of Corynebacterium casei LMG S-19264T (=DSM 44701T), isolated from a smear-ripened cheese.</title>
        <authorList>
            <consortium name="US DOE Joint Genome Institute (JGI-PGF)"/>
            <person name="Walter F."/>
            <person name="Albersmeier A."/>
            <person name="Kalinowski J."/>
            <person name="Ruckert C."/>
        </authorList>
    </citation>
    <scope>NUCLEOTIDE SEQUENCE [LARGE SCALE GENOMIC DNA]</scope>
    <source>
        <strain evidence="10 11">KCTC 19473</strain>
    </source>
</reference>
<keyword evidence="5 8" id="KW-1133">Transmembrane helix</keyword>
<name>A0A918XKN8_9ACTN</name>
<dbReference type="GO" id="GO:0006508">
    <property type="term" value="P:proteolysis"/>
    <property type="evidence" value="ECO:0007669"/>
    <property type="project" value="InterPro"/>
</dbReference>
<feature type="compositionally biased region" description="Polar residues" evidence="7">
    <location>
        <begin position="1"/>
        <end position="15"/>
    </location>
</feature>
<keyword evidence="11" id="KW-1185">Reference proteome</keyword>
<dbReference type="EMBL" id="BMXL01000033">
    <property type="protein sequence ID" value="GHD35288.1"/>
    <property type="molecule type" value="Genomic_DNA"/>
</dbReference>
<comment type="similarity">
    <text evidence="3">Belongs to the peptidase M50B family.</text>
</comment>
<evidence type="ECO:0000259" key="9">
    <source>
        <dbReference type="Pfam" id="PF02163"/>
    </source>
</evidence>
<evidence type="ECO:0000256" key="8">
    <source>
        <dbReference type="SAM" id="Phobius"/>
    </source>
</evidence>
<evidence type="ECO:0000256" key="6">
    <source>
        <dbReference type="ARBA" id="ARBA00023136"/>
    </source>
</evidence>
<keyword evidence="4 8" id="KW-0812">Transmembrane</keyword>
<comment type="subcellular location">
    <subcellularLocation>
        <location evidence="2">Membrane</location>
        <topology evidence="2">Multi-pass membrane protein</topology>
    </subcellularLocation>
</comment>
<evidence type="ECO:0000313" key="10">
    <source>
        <dbReference type="EMBL" id="GHD35288.1"/>
    </source>
</evidence>
<evidence type="ECO:0000256" key="4">
    <source>
        <dbReference type="ARBA" id="ARBA00022692"/>
    </source>
</evidence>
<dbReference type="Proteomes" id="UP000654947">
    <property type="component" value="Unassembled WGS sequence"/>
</dbReference>
<feature type="transmembrane region" description="Helical" evidence="8">
    <location>
        <begin position="219"/>
        <end position="238"/>
    </location>
</feature>
<dbReference type="GO" id="GO:0016020">
    <property type="term" value="C:membrane"/>
    <property type="evidence" value="ECO:0007669"/>
    <property type="project" value="UniProtKB-SubCell"/>
</dbReference>
<gene>
    <name evidence="10" type="ORF">GCM10007147_41630</name>
</gene>
<dbReference type="AlphaFoldDB" id="A0A918XKN8"/>
<comment type="caution">
    <text evidence="10">The sequence shown here is derived from an EMBL/GenBank/DDBJ whole genome shotgun (WGS) entry which is preliminary data.</text>
</comment>
<evidence type="ECO:0000256" key="5">
    <source>
        <dbReference type="ARBA" id="ARBA00022989"/>
    </source>
</evidence>
<protein>
    <recommendedName>
        <fullName evidence="9">Peptidase M50 domain-containing protein</fullName>
    </recommendedName>
</protein>
<evidence type="ECO:0000313" key="11">
    <source>
        <dbReference type="Proteomes" id="UP000654947"/>
    </source>
</evidence>
<sequence length="385" mass="41399">MAVQSRVPQGTSPSHGSEETERRVASTPMRLAPTVERLIGANDNPMLYDRAERRYVRITPMGARILDAMDRLDDHTGPAPTGEELVRRMSGGDPERARRAHGALTAFLGDLWEKGLLEGAPAPARSGGISFAPRWEVLKDPGRFLSPLVRLIGLLPRPFPLVAAFAVWAAAMAVAVVSAPPALAALDLSRVSWLWLLLTLVLVAVHEAAHGVVSLHYGVRPRSAGFALMLYVFPIAYMDRTDSYRLRSRGARAAICLAGPWVDTIAAAVSAVVTLAVFPAGSVAQATAAMFTLVMVLSLVYNLNPLIPSDGYQAVEAATGRINLRSRAFRWFGAKLLGRTPPGETTGLAPRAAAGYIALVVLTIAYPVLFVWFLLHGTGVLRMVL</sequence>
<dbReference type="InterPro" id="IPR008915">
    <property type="entry name" value="Peptidase_M50"/>
</dbReference>
<dbReference type="CDD" id="cd05709">
    <property type="entry name" value="S2P-M50"/>
    <property type="match status" value="1"/>
</dbReference>
<proteinExistence type="inferred from homology"/>
<dbReference type="Pfam" id="PF02163">
    <property type="entry name" value="Peptidase_M50"/>
    <property type="match status" value="1"/>
</dbReference>
<feature type="transmembrane region" description="Helical" evidence="8">
    <location>
        <begin position="193"/>
        <end position="213"/>
    </location>
</feature>